<feature type="signal peptide" evidence="6">
    <location>
        <begin position="1"/>
        <end position="27"/>
    </location>
</feature>
<dbReference type="GO" id="GO:1901678">
    <property type="term" value="P:iron coordination entity transport"/>
    <property type="evidence" value="ECO:0007669"/>
    <property type="project" value="UniProtKB-ARBA"/>
</dbReference>
<dbReference type="GO" id="GO:0030288">
    <property type="term" value="C:outer membrane-bounded periplasmic space"/>
    <property type="evidence" value="ECO:0007669"/>
    <property type="project" value="TreeGrafter"/>
</dbReference>
<dbReference type="SUPFAM" id="SSF53807">
    <property type="entry name" value="Helical backbone' metal receptor"/>
    <property type="match status" value="1"/>
</dbReference>
<keyword evidence="9" id="KW-1185">Reference proteome</keyword>
<dbReference type="Proteomes" id="UP000240542">
    <property type="component" value="Unassembled WGS sequence"/>
</dbReference>
<dbReference type="PANTHER" id="PTHR30532:SF1">
    <property type="entry name" value="IRON(3+)-HYDROXAMATE-BINDING PROTEIN FHUD"/>
    <property type="match status" value="1"/>
</dbReference>
<feature type="compositionally biased region" description="Basic and acidic residues" evidence="5">
    <location>
        <begin position="30"/>
        <end position="46"/>
    </location>
</feature>
<name>A0A2P8CQY0_9ACTN</name>
<dbReference type="Gene3D" id="3.40.50.1980">
    <property type="entry name" value="Nitrogenase molybdenum iron protein domain"/>
    <property type="match status" value="2"/>
</dbReference>
<keyword evidence="4 6" id="KW-0732">Signal</keyword>
<keyword evidence="3" id="KW-0813">Transport</keyword>
<dbReference type="RefSeq" id="WP_106586591.1">
    <property type="nucleotide sequence ID" value="NZ_PYGA01000032.1"/>
</dbReference>
<evidence type="ECO:0000256" key="5">
    <source>
        <dbReference type="SAM" id="MobiDB-lite"/>
    </source>
</evidence>
<dbReference type="Pfam" id="PF01497">
    <property type="entry name" value="Peripla_BP_2"/>
    <property type="match status" value="1"/>
</dbReference>
<dbReference type="InterPro" id="IPR002491">
    <property type="entry name" value="ABC_transptr_periplasmic_BD"/>
</dbReference>
<comment type="subcellular location">
    <subcellularLocation>
        <location evidence="1">Cell envelope</location>
    </subcellularLocation>
</comment>
<protein>
    <submittedName>
        <fullName evidence="8">Iron complex transport system substrate-binding protein</fullName>
    </submittedName>
</protein>
<dbReference type="PROSITE" id="PS50983">
    <property type="entry name" value="FE_B12_PBP"/>
    <property type="match status" value="1"/>
</dbReference>
<feature type="chain" id="PRO_5039497134" evidence="6">
    <location>
        <begin position="28"/>
        <end position="320"/>
    </location>
</feature>
<proteinExistence type="inferred from homology"/>
<gene>
    <name evidence="8" type="ORF">CLV63_13224</name>
</gene>
<evidence type="ECO:0000313" key="8">
    <source>
        <dbReference type="EMBL" id="PSK87369.1"/>
    </source>
</evidence>
<feature type="region of interest" description="Disordered" evidence="5">
    <location>
        <begin position="22"/>
        <end position="46"/>
    </location>
</feature>
<dbReference type="PROSITE" id="PS51257">
    <property type="entry name" value="PROKAR_LIPOPROTEIN"/>
    <property type="match status" value="1"/>
</dbReference>
<dbReference type="OrthoDB" id="9793175at2"/>
<feature type="domain" description="Fe/B12 periplasmic-binding" evidence="7">
    <location>
        <begin position="52"/>
        <end position="320"/>
    </location>
</feature>
<evidence type="ECO:0000259" key="7">
    <source>
        <dbReference type="PROSITE" id="PS50983"/>
    </source>
</evidence>
<comment type="similarity">
    <text evidence="2">Belongs to the bacterial solute-binding protein 8 family.</text>
</comment>
<dbReference type="InterPro" id="IPR051313">
    <property type="entry name" value="Bact_iron-sidero_bind"/>
</dbReference>
<reference evidence="8 9" key="1">
    <citation type="submission" date="2018-03" db="EMBL/GenBank/DDBJ databases">
        <title>Genomic Encyclopedia of Archaeal and Bacterial Type Strains, Phase II (KMG-II): from individual species to whole genera.</title>
        <authorList>
            <person name="Goeker M."/>
        </authorList>
    </citation>
    <scope>NUCLEOTIDE SEQUENCE [LARGE SCALE GENOMIC DNA]</scope>
    <source>
        <strain evidence="8 9">DSM 45312</strain>
    </source>
</reference>
<comment type="caution">
    <text evidence="8">The sequence shown here is derived from an EMBL/GenBank/DDBJ whole genome shotgun (WGS) entry which is preliminary data.</text>
</comment>
<evidence type="ECO:0000256" key="1">
    <source>
        <dbReference type="ARBA" id="ARBA00004196"/>
    </source>
</evidence>
<evidence type="ECO:0000256" key="6">
    <source>
        <dbReference type="SAM" id="SignalP"/>
    </source>
</evidence>
<sequence length="320" mass="34595">MRSRTITAGLAAALLALAGCGGAPSTAEDAPTREVDSDHKDAPVKVPKDPKRVVTLGWATGPLLEIEGSPIVGAADSETRDYTPENRKRFEKLPKVGERTEISVEQVAELKPDLILSGIPAAAQMDYGQLEEIAPVVVSAPTAPADWKKTTERVWDAAGVTEDGEQLVTAYDKRAEEVGEAVADSPAADWTFAAASEGKEARLRKGDWMLEFQDSWSTTVLGDAGLEFLPREQGPEVDFQTGLSFEELDRLDEVDAVIMPAGPDGKATPGSRKLMDQGPWKETEPAQADRVYPLVWSQAASYRTGILLFDEFDEQVLGKL</sequence>
<dbReference type="PANTHER" id="PTHR30532">
    <property type="entry name" value="IRON III DICITRATE-BINDING PERIPLASMIC PROTEIN"/>
    <property type="match status" value="1"/>
</dbReference>
<dbReference type="AlphaFoldDB" id="A0A2P8CQY0"/>
<organism evidence="8 9">
    <name type="scientific">Murinocardiopsis flavida</name>
    <dbReference type="NCBI Taxonomy" id="645275"/>
    <lineage>
        <taxon>Bacteria</taxon>
        <taxon>Bacillati</taxon>
        <taxon>Actinomycetota</taxon>
        <taxon>Actinomycetes</taxon>
        <taxon>Streptosporangiales</taxon>
        <taxon>Nocardiopsidaceae</taxon>
        <taxon>Murinocardiopsis</taxon>
    </lineage>
</organism>
<dbReference type="EMBL" id="PYGA01000032">
    <property type="protein sequence ID" value="PSK87369.1"/>
    <property type="molecule type" value="Genomic_DNA"/>
</dbReference>
<evidence type="ECO:0000256" key="3">
    <source>
        <dbReference type="ARBA" id="ARBA00022448"/>
    </source>
</evidence>
<evidence type="ECO:0000256" key="2">
    <source>
        <dbReference type="ARBA" id="ARBA00008814"/>
    </source>
</evidence>
<accession>A0A2P8CQY0</accession>
<evidence type="ECO:0000256" key="4">
    <source>
        <dbReference type="ARBA" id="ARBA00022729"/>
    </source>
</evidence>
<feature type="region of interest" description="Disordered" evidence="5">
    <location>
        <begin position="260"/>
        <end position="279"/>
    </location>
</feature>
<evidence type="ECO:0000313" key="9">
    <source>
        <dbReference type="Proteomes" id="UP000240542"/>
    </source>
</evidence>